<feature type="region of interest" description="Disordered" evidence="1">
    <location>
        <begin position="23"/>
        <end position="57"/>
    </location>
</feature>
<comment type="caution">
    <text evidence="2">The sequence shown here is derived from an EMBL/GenBank/DDBJ whole genome shotgun (WGS) entry which is preliminary data.</text>
</comment>
<sequence length="57" mass="6051">MFSEKNTASGKADPRAEIKKSNAASINDFLRPNPDASIPETALPITQPNNALETVAP</sequence>
<accession>A0A645DTE2</accession>
<feature type="compositionally biased region" description="Polar residues" evidence="1">
    <location>
        <begin position="44"/>
        <end position="57"/>
    </location>
</feature>
<gene>
    <name evidence="2" type="ORF">SDC9_139684</name>
</gene>
<organism evidence="2">
    <name type="scientific">bioreactor metagenome</name>
    <dbReference type="NCBI Taxonomy" id="1076179"/>
    <lineage>
        <taxon>unclassified sequences</taxon>
        <taxon>metagenomes</taxon>
        <taxon>ecological metagenomes</taxon>
    </lineage>
</organism>
<evidence type="ECO:0000256" key="1">
    <source>
        <dbReference type="SAM" id="MobiDB-lite"/>
    </source>
</evidence>
<name>A0A645DTE2_9ZZZZ</name>
<evidence type="ECO:0000313" key="2">
    <source>
        <dbReference type="EMBL" id="MPM92549.1"/>
    </source>
</evidence>
<dbReference type="EMBL" id="VSSQ01039480">
    <property type="protein sequence ID" value="MPM92549.1"/>
    <property type="molecule type" value="Genomic_DNA"/>
</dbReference>
<reference evidence="2" key="1">
    <citation type="submission" date="2019-08" db="EMBL/GenBank/DDBJ databases">
        <authorList>
            <person name="Kucharzyk K."/>
            <person name="Murdoch R.W."/>
            <person name="Higgins S."/>
            <person name="Loffler F."/>
        </authorList>
    </citation>
    <scope>NUCLEOTIDE SEQUENCE</scope>
</reference>
<dbReference type="AlphaFoldDB" id="A0A645DTE2"/>
<proteinExistence type="predicted"/>
<protein>
    <submittedName>
        <fullName evidence="2">Uncharacterized protein</fullName>
    </submittedName>
</protein>